<evidence type="ECO:0000313" key="2">
    <source>
        <dbReference type="Proteomes" id="UP001162156"/>
    </source>
</evidence>
<dbReference type="Proteomes" id="UP001162156">
    <property type="component" value="Unassembled WGS sequence"/>
</dbReference>
<keyword evidence="2" id="KW-1185">Reference proteome</keyword>
<organism evidence="1 2">
    <name type="scientific">Rhamnusium bicolor</name>
    <dbReference type="NCBI Taxonomy" id="1586634"/>
    <lineage>
        <taxon>Eukaryota</taxon>
        <taxon>Metazoa</taxon>
        <taxon>Ecdysozoa</taxon>
        <taxon>Arthropoda</taxon>
        <taxon>Hexapoda</taxon>
        <taxon>Insecta</taxon>
        <taxon>Pterygota</taxon>
        <taxon>Neoptera</taxon>
        <taxon>Endopterygota</taxon>
        <taxon>Coleoptera</taxon>
        <taxon>Polyphaga</taxon>
        <taxon>Cucujiformia</taxon>
        <taxon>Chrysomeloidea</taxon>
        <taxon>Cerambycidae</taxon>
        <taxon>Lepturinae</taxon>
        <taxon>Rhagiini</taxon>
        <taxon>Rhamnusium</taxon>
    </lineage>
</organism>
<name>A0AAV8ZNR8_9CUCU</name>
<dbReference type="EMBL" id="JANEYF010001134">
    <property type="protein sequence ID" value="KAJ8965875.1"/>
    <property type="molecule type" value="Genomic_DNA"/>
</dbReference>
<accession>A0AAV8ZNR8</accession>
<gene>
    <name evidence="1" type="ORF">NQ314_003855</name>
</gene>
<sequence length="174" mass="18846">MDTNKSVIAQELQDTVSPLPAADGEIKEIKASVADKPKDVIEILTDEIDNITDKVTAADKLVEVSKASTDNVLDSKTKVTEEVKKDIVDSSNASSAEEKGVKSVTLEDTPRVKMDSAAEKLVGALERTALTPLKDVIKADKVSDNVGEYETSDFETDITISKKIHFNGCYSKSR</sequence>
<protein>
    <submittedName>
        <fullName evidence="1">Uncharacterized protein</fullName>
    </submittedName>
</protein>
<reference evidence="1" key="1">
    <citation type="journal article" date="2023" name="Insect Mol. Biol.">
        <title>Genome sequencing provides insights into the evolution of gene families encoding plant cell wall-degrading enzymes in longhorned beetles.</title>
        <authorList>
            <person name="Shin N.R."/>
            <person name="Okamura Y."/>
            <person name="Kirsch R."/>
            <person name="Pauchet Y."/>
        </authorList>
    </citation>
    <scope>NUCLEOTIDE SEQUENCE</scope>
    <source>
        <strain evidence="1">RBIC_L_NR</strain>
    </source>
</reference>
<dbReference type="AlphaFoldDB" id="A0AAV8ZNR8"/>
<evidence type="ECO:0000313" key="1">
    <source>
        <dbReference type="EMBL" id="KAJ8965875.1"/>
    </source>
</evidence>
<proteinExistence type="predicted"/>
<comment type="caution">
    <text evidence="1">The sequence shown here is derived from an EMBL/GenBank/DDBJ whole genome shotgun (WGS) entry which is preliminary data.</text>
</comment>